<reference evidence="2" key="1">
    <citation type="submission" date="2018-10" db="EMBL/GenBank/DDBJ databases">
        <title>Complete genome sequence of Proteus mirabilis phage Mydo.</title>
        <authorList>
            <person name="Jones B.T."/>
            <person name="Lessor L."/>
            <person name="Newkirk H.N."/>
            <person name="O'Leary C.J."/>
            <person name="Liu M."/>
        </authorList>
    </citation>
    <scope>NUCLEOTIDE SEQUENCE [LARGE SCALE GENOMIC DNA]</scope>
</reference>
<evidence type="ECO:0000313" key="2">
    <source>
        <dbReference type="Proteomes" id="UP000277463"/>
    </source>
</evidence>
<dbReference type="Proteomes" id="UP000277463">
    <property type="component" value="Segment"/>
</dbReference>
<keyword evidence="2" id="KW-1185">Reference proteome</keyword>
<protein>
    <submittedName>
        <fullName evidence="1">Uncharacterized protein</fullName>
    </submittedName>
</protein>
<dbReference type="EMBL" id="MK024806">
    <property type="protein sequence ID" value="AZF87656.1"/>
    <property type="molecule type" value="Genomic_DNA"/>
</dbReference>
<organism evidence="1 2">
    <name type="scientific">Proteus phage Mydo</name>
    <dbReference type="NCBI Taxonomy" id="2483610"/>
    <lineage>
        <taxon>Viruses</taxon>
        <taxon>Duplodnaviria</taxon>
        <taxon>Heunggongvirae</taxon>
        <taxon>Uroviricota</taxon>
        <taxon>Caudoviricetes</taxon>
        <taxon>Vequintavirinae</taxon>
        <taxon>Mydovirus</taxon>
        <taxon>Mydovirus mydo</taxon>
    </lineage>
</organism>
<evidence type="ECO:0000313" key="1">
    <source>
        <dbReference type="EMBL" id="AZF87656.1"/>
    </source>
</evidence>
<name>A0A3G8F0S9_9CAUD</name>
<gene>
    <name evidence="1" type="ORF">CPT_Mydo_081</name>
</gene>
<proteinExistence type="predicted"/>
<sequence>MFSPSGCFGAFAPSAVLDGQLRASTIFTDLYKISWARPIRFPVPRGLLRHDSYLPKLIIIKCDR</sequence>
<accession>A0A3G8F0S9</accession>